<dbReference type="InterPro" id="IPR002345">
    <property type="entry name" value="Lipocalin"/>
</dbReference>
<evidence type="ECO:0000256" key="1">
    <source>
        <dbReference type="ARBA" id="ARBA00004613"/>
    </source>
</evidence>
<evidence type="ECO:0000256" key="4">
    <source>
        <dbReference type="ARBA" id="ARBA00022729"/>
    </source>
</evidence>
<accession>K7E641</accession>
<dbReference type="PANTHER" id="PTHR11430:SF76">
    <property type="entry name" value="MAJOR URINARY PROTEIN 1-RELATED"/>
    <property type="match status" value="1"/>
</dbReference>
<dbReference type="Proteomes" id="UP000002280">
    <property type="component" value="Chromosome 1"/>
</dbReference>
<dbReference type="InterPro" id="IPR022272">
    <property type="entry name" value="Lipocalin_CS"/>
</dbReference>
<protein>
    <submittedName>
        <fullName evidence="10">Trichosurin-like</fullName>
    </submittedName>
</protein>
<evidence type="ECO:0000256" key="8">
    <source>
        <dbReference type="SAM" id="SignalP"/>
    </source>
</evidence>
<dbReference type="InterPro" id="IPR012674">
    <property type="entry name" value="Calycin"/>
</dbReference>
<dbReference type="InterPro" id="IPR000566">
    <property type="entry name" value="Lipocln_cytosolic_FA-bd_dom"/>
</dbReference>
<keyword evidence="6" id="KW-1015">Disulfide bond</keyword>
<dbReference type="Bgee" id="ENSMODG00000029415">
    <property type="expression patterns" value="Expressed in spermatid and 6 other cell types or tissues"/>
</dbReference>
<proteinExistence type="inferred from homology"/>
<evidence type="ECO:0000256" key="6">
    <source>
        <dbReference type="ARBA" id="ARBA00023157"/>
    </source>
</evidence>
<evidence type="ECO:0000313" key="11">
    <source>
        <dbReference type="Proteomes" id="UP000002280"/>
    </source>
</evidence>
<reference evidence="10" key="3">
    <citation type="submission" date="2025-09" db="UniProtKB">
        <authorList>
            <consortium name="Ensembl"/>
        </authorList>
    </citation>
    <scope>IDENTIFICATION</scope>
</reference>
<dbReference type="PRINTS" id="PR01221">
    <property type="entry name" value="MAJORURINARY"/>
</dbReference>
<sequence>MKQMKLLLLIMGLALVRGIRVQHGHCKEHNQNLTGAWHTIALASNDMSKIRREGVFRMALHKVTDKNDKIYGEFTIRKNGRCHRLSLTAYKTDKEHQYLSLYSGANIFYITHIKRNEYFMITLYNYHKNKKTLMFALYGRNREVREEIKENFKELCLNNNLNERDIVYLTHFDRCEELA</sequence>
<evidence type="ECO:0000256" key="2">
    <source>
        <dbReference type="ARBA" id="ARBA00006889"/>
    </source>
</evidence>
<dbReference type="Gene3D" id="2.40.128.20">
    <property type="match status" value="1"/>
</dbReference>
<dbReference type="GeneID" id="103094747"/>
<dbReference type="OrthoDB" id="9450562at2759"/>
<comment type="similarity">
    <text evidence="2 7">Belongs to the calycin superfamily. Lipocalin family.</text>
</comment>
<evidence type="ECO:0000256" key="3">
    <source>
        <dbReference type="ARBA" id="ARBA00022525"/>
    </source>
</evidence>
<keyword evidence="4 8" id="KW-0732">Signal</keyword>
<organism evidence="10 11">
    <name type="scientific">Monodelphis domestica</name>
    <name type="common">Gray short-tailed opossum</name>
    <dbReference type="NCBI Taxonomy" id="13616"/>
    <lineage>
        <taxon>Eukaryota</taxon>
        <taxon>Metazoa</taxon>
        <taxon>Chordata</taxon>
        <taxon>Craniata</taxon>
        <taxon>Vertebrata</taxon>
        <taxon>Euteleostomi</taxon>
        <taxon>Mammalia</taxon>
        <taxon>Metatheria</taxon>
        <taxon>Didelphimorphia</taxon>
        <taxon>Didelphidae</taxon>
        <taxon>Monodelphis</taxon>
    </lineage>
</organism>
<evidence type="ECO:0000256" key="7">
    <source>
        <dbReference type="RuleBase" id="RU003695"/>
    </source>
</evidence>
<feature type="chain" id="PRO_5003900514" evidence="8">
    <location>
        <begin position="19"/>
        <end position="179"/>
    </location>
</feature>
<keyword evidence="3" id="KW-0964">Secreted</keyword>
<gene>
    <name evidence="10" type="primary">LOC103094747</name>
</gene>
<dbReference type="Ensembl" id="ENSMODT00000044352.2">
    <property type="protein sequence ID" value="ENSMODP00000041243.1"/>
    <property type="gene ID" value="ENSMODG00000029415.2"/>
</dbReference>
<dbReference type="STRING" id="13616.ENSMODP00000041243"/>
<dbReference type="Pfam" id="PF00061">
    <property type="entry name" value="Lipocalin"/>
    <property type="match status" value="1"/>
</dbReference>
<dbReference type="OMA" id="AWHTIAL"/>
<dbReference type="KEGG" id="mdo:103094747"/>
<dbReference type="PANTHER" id="PTHR11430">
    <property type="entry name" value="LIPOCALIN"/>
    <property type="match status" value="1"/>
</dbReference>
<feature type="signal peptide" evidence="8">
    <location>
        <begin position="1"/>
        <end position="18"/>
    </location>
</feature>
<name>K7E641_MONDO</name>
<dbReference type="InterPro" id="IPR002971">
    <property type="entry name" value="Maj_urinary"/>
</dbReference>
<reference evidence="10" key="2">
    <citation type="submission" date="2025-08" db="UniProtKB">
        <authorList>
            <consortium name="Ensembl"/>
        </authorList>
    </citation>
    <scope>IDENTIFICATION</scope>
</reference>
<dbReference type="FunCoup" id="K7E641">
    <property type="interactions" value="112"/>
</dbReference>
<reference evidence="10 11" key="1">
    <citation type="journal article" date="2007" name="Nature">
        <title>Genome of the marsupial Monodelphis domestica reveals innovation in non-coding sequences.</title>
        <authorList>
            <person name="Mikkelsen T.S."/>
            <person name="Wakefield M.J."/>
            <person name="Aken B."/>
            <person name="Amemiya C.T."/>
            <person name="Chang J.L."/>
            <person name="Duke S."/>
            <person name="Garber M."/>
            <person name="Gentles A.J."/>
            <person name="Goodstadt L."/>
            <person name="Heger A."/>
            <person name="Jurka J."/>
            <person name="Kamal M."/>
            <person name="Mauceli E."/>
            <person name="Searle S.M."/>
            <person name="Sharpe T."/>
            <person name="Baker M.L."/>
            <person name="Batzer M.A."/>
            <person name="Benos P.V."/>
            <person name="Belov K."/>
            <person name="Clamp M."/>
            <person name="Cook A."/>
            <person name="Cuff J."/>
            <person name="Das R."/>
            <person name="Davidow L."/>
            <person name="Deakin J.E."/>
            <person name="Fazzari M.J."/>
            <person name="Glass J.L."/>
            <person name="Grabherr M."/>
            <person name="Greally J.M."/>
            <person name="Gu W."/>
            <person name="Hore T.A."/>
            <person name="Huttley G.A."/>
            <person name="Kleber M."/>
            <person name="Jirtle R.L."/>
            <person name="Koina E."/>
            <person name="Lee J.T."/>
            <person name="Mahony S."/>
            <person name="Marra M.A."/>
            <person name="Miller R.D."/>
            <person name="Nicholls R.D."/>
            <person name="Oda M."/>
            <person name="Papenfuss A.T."/>
            <person name="Parra Z.E."/>
            <person name="Pollock D.D."/>
            <person name="Ray D.A."/>
            <person name="Schein J.E."/>
            <person name="Speed T.P."/>
            <person name="Thompson K."/>
            <person name="VandeBerg J.L."/>
            <person name="Wade C.M."/>
            <person name="Walker J.A."/>
            <person name="Waters P.D."/>
            <person name="Webber C."/>
            <person name="Weidman J.R."/>
            <person name="Xie X."/>
            <person name="Zody M.C."/>
            <person name="Baldwin J."/>
            <person name="Abdouelleil A."/>
            <person name="Abdulkadir J."/>
            <person name="Abebe A."/>
            <person name="Abera B."/>
            <person name="Abreu J."/>
            <person name="Acer S.C."/>
            <person name="Aftuck L."/>
            <person name="Alexander A."/>
            <person name="An P."/>
            <person name="Anderson E."/>
            <person name="Anderson S."/>
            <person name="Arachi H."/>
            <person name="Azer M."/>
            <person name="Bachantsang P."/>
            <person name="Barry A."/>
            <person name="Bayul T."/>
            <person name="Berlin A."/>
            <person name="Bessette D."/>
            <person name="Bloom T."/>
            <person name="Bloom T."/>
            <person name="Boguslavskiy L."/>
            <person name="Bonnet C."/>
            <person name="Boukhgalter B."/>
            <person name="Bourzgui I."/>
            <person name="Brown A."/>
            <person name="Cahill P."/>
            <person name="Channer S."/>
            <person name="Cheshatsang Y."/>
            <person name="Chuda L."/>
            <person name="Citroen M."/>
            <person name="Collymore A."/>
            <person name="Cooke P."/>
            <person name="Costello M."/>
            <person name="D'Aco K."/>
            <person name="Daza R."/>
            <person name="De Haan G."/>
            <person name="DeGray S."/>
            <person name="DeMaso C."/>
            <person name="Dhargay N."/>
            <person name="Dooley K."/>
            <person name="Dooley E."/>
            <person name="Doricent M."/>
            <person name="Dorje P."/>
            <person name="Dorjee K."/>
            <person name="Dupes A."/>
            <person name="Elong R."/>
            <person name="Falk J."/>
            <person name="Farina A."/>
            <person name="Faro S."/>
            <person name="Ferguson D."/>
            <person name="Fisher S."/>
            <person name="Foley C.D."/>
            <person name="Franke A."/>
            <person name="Friedrich D."/>
            <person name="Gadbois L."/>
            <person name="Gearin G."/>
            <person name="Gearin C.R."/>
            <person name="Giannoukos G."/>
            <person name="Goode T."/>
            <person name="Graham J."/>
            <person name="Grandbois E."/>
            <person name="Grewal S."/>
            <person name="Gyaltsen K."/>
            <person name="Hafez N."/>
            <person name="Hagos B."/>
            <person name="Hall J."/>
            <person name="Henson C."/>
            <person name="Hollinger A."/>
            <person name="Honan T."/>
            <person name="Huard M.D."/>
            <person name="Hughes L."/>
            <person name="Hurhula B."/>
            <person name="Husby M.E."/>
            <person name="Kamat A."/>
            <person name="Kanga B."/>
            <person name="Kashin S."/>
            <person name="Khazanovich D."/>
            <person name="Kisner P."/>
            <person name="Lance K."/>
            <person name="Lara M."/>
            <person name="Lee W."/>
            <person name="Lennon N."/>
            <person name="Letendre F."/>
            <person name="LeVine R."/>
            <person name="Lipovsky A."/>
            <person name="Liu X."/>
            <person name="Liu J."/>
            <person name="Liu S."/>
            <person name="Lokyitsang T."/>
            <person name="Lokyitsang Y."/>
            <person name="Lubonja R."/>
            <person name="Lui A."/>
            <person name="MacDonald P."/>
            <person name="Magnisalis V."/>
            <person name="Maru K."/>
            <person name="Matthews C."/>
            <person name="McCusker W."/>
            <person name="McDonough S."/>
            <person name="Mehta T."/>
            <person name="Meldrim J."/>
            <person name="Meneus L."/>
            <person name="Mihai O."/>
            <person name="Mihalev A."/>
            <person name="Mihova T."/>
            <person name="Mittelman R."/>
            <person name="Mlenga V."/>
            <person name="Montmayeur A."/>
            <person name="Mulrain L."/>
            <person name="Navidi A."/>
            <person name="Naylor J."/>
            <person name="Negash T."/>
            <person name="Nguyen T."/>
            <person name="Nguyen N."/>
            <person name="Nicol R."/>
            <person name="Norbu C."/>
            <person name="Norbu N."/>
            <person name="Novod N."/>
            <person name="O'Neill B."/>
            <person name="Osman S."/>
            <person name="Markiewicz E."/>
            <person name="Oyono O.L."/>
            <person name="Patti C."/>
            <person name="Phunkhang P."/>
            <person name="Pierre F."/>
            <person name="Priest M."/>
            <person name="Raghuraman S."/>
            <person name="Rege F."/>
            <person name="Reyes R."/>
            <person name="Rise C."/>
            <person name="Rogov P."/>
            <person name="Ross K."/>
            <person name="Ryan E."/>
            <person name="Settipalli S."/>
            <person name="Shea T."/>
            <person name="Sherpa N."/>
            <person name="Shi L."/>
            <person name="Shih D."/>
            <person name="Sparrow T."/>
            <person name="Spaulding J."/>
            <person name="Stalker J."/>
            <person name="Stange-Thomann N."/>
            <person name="Stavropoulos S."/>
            <person name="Stone C."/>
            <person name="Strader C."/>
            <person name="Tesfaye S."/>
            <person name="Thomson T."/>
            <person name="Thoulutsang Y."/>
            <person name="Thoulutsang D."/>
            <person name="Topham K."/>
            <person name="Topping I."/>
            <person name="Tsamla T."/>
            <person name="Vassiliev H."/>
            <person name="Vo A."/>
            <person name="Wangchuk T."/>
            <person name="Wangdi T."/>
            <person name="Weiand M."/>
            <person name="Wilkinson J."/>
            <person name="Wilson A."/>
            <person name="Yadav S."/>
            <person name="Young G."/>
            <person name="Yu Q."/>
            <person name="Zembek L."/>
            <person name="Zhong D."/>
            <person name="Zimmer A."/>
            <person name="Zwirko Z."/>
            <person name="Jaffe D.B."/>
            <person name="Alvarez P."/>
            <person name="Brockman W."/>
            <person name="Butler J."/>
            <person name="Chin C."/>
            <person name="Gnerre S."/>
            <person name="MacCallum I."/>
            <person name="Graves J.A."/>
            <person name="Ponting C.P."/>
            <person name="Breen M."/>
            <person name="Samollow P.B."/>
            <person name="Lander E.S."/>
            <person name="Lindblad-Toh K."/>
        </authorList>
    </citation>
    <scope>NUCLEOTIDE SEQUENCE [LARGE SCALE GENOMIC DNA]</scope>
</reference>
<dbReference type="SUPFAM" id="SSF50814">
    <property type="entry name" value="Lipocalins"/>
    <property type="match status" value="1"/>
</dbReference>
<evidence type="ECO:0000259" key="9">
    <source>
        <dbReference type="Pfam" id="PF00061"/>
    </source>
</evidence>
<comment type="subcellular location">
    <subcellularLocation>
        <location evidence="1">Secreted</location>
    </subcellularLocation>
</comment>
<dbReference type="HOGENOM" id="CLU_094061_4_0_1"/>
<dbReference type="InParanoid" id="K7E641"/>
<dbReference type="GO" id="GO:0005615">
    <property type="term" value="C:extracellular space"/>
    <property type="evidence" value="ECO:0000318"/>
    <property type="project" value="GO_Central"/>
</dbReference>
<dbReference type="AlphaFoldDB" id="K7E641"/>
<dbReference type="RefSeq" id="XP_007475410.1">
    <property type="nucleotide sequence ID" value="XM_007475348.3"/>
</dbReference>
<evidence type="ECO:0000256" key="5">
    <source>
        <dbReference type="ARBA" id="ARBA00022743"/>
    </source>
</evidence>
<dbReference type="PROSITE" id="PS00213">
    <property type="entry name" value="LIPOCALIN"/>
    <property type="match status" value="1"/>
</dbReference>
<evidence type="ECO:0000313" key="10">
    <source>
        <dbReference type="Ensembl" id="ENSMODP00000041243.1"/>
    </source>
</evidence>
<dbReference type="GO" id="GO:0036094">
    <property type="term" value="F:small molecule binding"/>
    <property type="evidence" value="ECO:0007669"/>
    <property type="project" value="InterPro"/>
</dbReference>
<keyword evidence="5" id="KW-0494">Milk protein</keyword>
<keyword evidence="11" id="KW-1185">Reference proteome</keyword>
<feature type="domain" description="Lipocalin/cytosolic fatty-acid binding" evidence="9">
    <location>
        <begin position="35"/>
        <end position="170"/>
    </location>
</feature>
<dbReference type="GeneTree" id="ENSGT01050000244868"/>